<keyword evidence="5" id="KW-1185">Reference proteome</keyword>
<dbReference type="RefSeq" id="WP_350788739.1">
    <property type="nucleotide sequence ID" value="NZ_JBEPEK010000469.1"/>
</dbReference>
<reference evidence="4 5" key="1">
    <citation type="submission" date="2024-06" db="EMBL/GenBank/DDBJ databases">
        <title>The Natural Products Discovery Center: Release of the First 8490 Sequenced Strains for Exploring Actinobacteria Biosynthetic Diversity.</title>
        <authorList>
            <person name="Kalkreuter E."/>
            <person name="Kautsar S.A."/>
            <person name="Yang D."/>
            <person name="Bader C.D."/>
            <person name="Teijaro C.N."/>
            <person name="Fluegel L."/>
            <person name="Davis C.M."/>
            <person name="Simpson J.R."/>
            <person name="Lauterbach L."/>
            <person name="Steele A.D."/>
            <person name="Gui C."/>
            <person name="Meng S."/>
            <person name="Li G."/>
            <person name="Viehrig K."/>
            <person name="Ye F."/>
            <person name="Su P."/>
            <person name="Kiefer A.F."/>
            <person name="Nichols A."/>
            <person name="Cepeda A.J."/>
            <person name="Yan W."/>
            <person name="Fan B."/>
            <person name="Jiang Y."/>
            <person name="Adhikari A."/>
            <person name="Zheng C.-J."/>
            <person name="Schuster L."/>
            <person name="Cowan T.M."/>
            <person name="Smanski M.J."/>
            <person name="Chevrette M.G."/>
            <person name="De Carvalho L.P.S."/>
            <person name="Shen B."/>
        </authorList>
    </citation>
    <scope>NUCLEOTIDE SEQUENCE [LARGE SCALE GENOMIC DNA]</scope>
    <source>
        <strain evidence="4 5">NPDC000234</strain>
    </source>
</reference>
<protein>
    <submittedName>
        <fullName evidence="4">TetR/AcrR family transcriptional regulator</fullName>
    </submittedName>
</protein>
<sequence length="221" mass="24187">MWSRNGFAQDGQEGSALNDRIDPRITRTVRAFEQAVVELASERPVSQITVAELADRAGVTRATFYNRYSTPLDPLIQVLYGDLERAHREEDALRAQGGHSAQELLRLATAGVADHVERFMDVYRNSLADPADSGVYEALVRHFGDYTLAFLARAEQSGRPGADRQVIAQFMAHGFAGAIKAWLDDPSVTKDDLVDAAVACAPAWWTSGPAPDAASQQRRTS</sequence>
<dbReference type="InterPro" id="IPR001647">
    <property type="entry name" value="HTH_TetR"/>
</dbReference>
<evidence type="ECO:0000313" key="4">
    <source>
        <dbReference type="EMBL" id="MER7185662.1"/>
    </source>
</evidence>
<keyword evidence="1 2" id="KW-0238">DNA-binding</keyword>
<organism evidence="4 5">
    <name type="scientific">Streptomyces hyaluromycini</name>
    <dbReference type="NCBI Taxonomy" id="1377993"/>
    <lineage>
        <taxon>Bacteria</taxon>
        <taxon>Bacillati</taxon>
        <taxon>Actinomycetota</taxon>
        <taxon>Actinomycetes</taxon>
        <taxon>Kitasatosporales</taxon>
        <taxon>Streptomycetaceae</taxon>
        <taxon>Streptomyces</taxon>
    </lineage>
</organism>
<evidence type="ECO:0000256" key="2">
    <source>
        <dbReference type="PROSITE-ProRule" id="PRU00335"/>
    </source>
</evidence>
<evidence type="ECO:0000313" key="5">
    <source>
        <dbReference type="Proteomes" id="UP001474181"/>
    </source>
</evidence>
<evidence type="ECO:0000256" key="1">
    <source>
        <dbReference type="ARBA" id="ARBA00023125"/>
    </source>
</evidence>
<dbReference type="Gene3D" id="1.10.357.10">
    <property type="entry name" value="Tetracycline Repressor, domain 2"/>
    <property type="match status" value="1"/>
</dbReference>
<evidence type="ECO:0000259" key="3">
    <source>
        <dbReference type="PROSITE" id="PS50977"/>
    </source>
</evidence>
<dbReference type="SUPFAM" id="SSF46689">
    <property type="entry name" value="Homeodomain-like"/>
    <property type="match status" value="1"/>
</dbReference>
<gene>
    <name evidence="4" type="ORF">ABT404_40435</name>
</gene>
<comment type="caution">
    <text evidence="4">The sequence shown here is derived from an EMBL/GenBank/DDBJ whole genome shotgun (WGS) entry which is preliminary data.</text>
</comment>
<dbReference type="Proteomes" id="UP001474181">
    <property type="component" value="Unassembled WGS sequence"/>
</dbReference>
<feature type="domain" description="HTH tetR-type" evidence="3">
    <location>
        <begin position="26"/>
        <end position="86"/>
    </location>
</feature>
<dbReference type="PROSITE" id="PS50977">
    <property type="entry name" value="HTH_TETR_2"/>
    <property type="match status" value="1"/>
</dbReference>
<accession>A0ABV1X9M4</accession>
<proteinExistence type="predicted"/>
<feature type="DNA-binding region" description="H-T-H motif" evidence="2">
    <location>
        <begin position="49"/>
        <end position="68"/>
    </location>
</feature>
<dbReference type="Pfam" id="PF00440">
    <property type="entry name" value="TetR_N"/>
    <property type="match status" value="1"/>
</dbReference>
<dbReference type="InterPro" id="IPR009057">
    <property type="entry name" value="Homeodomain-like_sf"/>
</dbReference>
<name>A0ABV1X9M4_9ACTN</name>
<dbReference type="EMBL" id="JBEPEK010000469">
    <property type="protein sequence ID" value="MER7185662.1"/>
    <property type="molecule type" value="Genomic_DNA"/>
</dbReference>